<reference evidence="2" key="2">
    <citation type="submission" date="2010-04" db="EMBL/GenBank/DDBJ databases">
        <authorList>
            <person name="Buell R."/>
            <person name="Hamilton J."/>
            <person name="Hostetler J."/>
        </authorList>
    </citation>
    <scope>NUCLEOTIDE SEQUENCE [LARGE SCALE GENOMIC DNA]</scope>
    <source>
        <strain evidence="2">DAOM:BR144</strain>
    </source>
</reference>
<sequence>MASFKHRVHKLYSEKYRRVKPPQTASDRRKDMFEHFIQSLSELSKETVINAFNKAGPFFPEGPSAV</sequence>
<organism evidence="1 2">
    <name type="scientific">Globisporangium ultimum (strain ATCC 200006 / CBS 805.95 / DAOM BR144)</name>
    <name type="common">Pythium ultimum</name>
    <dbReference type="NCBI Taxonomy" id="431595"/>
    <lineage>
        <taxon>Eukaryota</taxon>
        <taxon>Sar</taxon>
        <taxon>Stramenopiles</taxon>
        <taxon>Oomycota</taxon>
        <taxon>Peronosporomycetes</taxon>
        <taxon>Pythiales</taxon>
        <taxon>Pythiaceae</taxon>
        <taxon>Globisporangium</taxon>
    </lineage>
</organism>
<dbReference type="Proteomes" id="UP000019132">
    <property type="component" value="Unassembled WGS sequence"/>
</dbReference>
<dbReference type="EnsemblProtists" id="PYU1_T014694">
    <property type="protein sequence ID" value="PYU1_T014694"/>
    <property type="gene ID" value="PYU1_G014663"/>
</dbReference>
<accession>K3XBU5</accession>
<reference evidence="1" key="3">
    <citation type="submission" date="2015-02" db="UniProtKB">
        <authorList>
            <consortium name="EnsemblProtists"/>
        </authorList>
    </citation>
    <scope>IDENTIFICATION</scope>
    <source>
        <strain evidence="1">DAOM BR144</strain>
    </source>
</reference>
<evidence type="ECO:0000313" key="1">
    <source>
        <dbReference type="EnsemblProtists" id="PYU1_T014694"/>
    </source>
</evidence>
<proteinExistence type="predicted"/>
<dbReference type="VEuPathDB" id="FungiDB:PYU1_G014663"/>
<dbReference type="AlphaFoldDB" id="K3XBU5"/>
<dbReference type="InParanoid" id="K3XBU5"/>
<dbReference type="EMBL" id="GL376594">
    <property type="status" value="NOT_ANNOTATED_CDS"/>
    <property type="molecule type" value="Genomic_DNA"/>
</dbReference>
<dbReference type="HOGENOM" id="CLU_2836861_0_0_1"/>
<evidence type="ECO:0000313" key="2">
    <source>
        <dbReference type="Proteomes" id="UP000019132"/>
    </source>
</evidence>
<name>K3XBU5_GLOUD</name>
<keyword evidence="2" id="KW-1185">Reference proteome</keyword>
<reference evidence="2" key="1">
    <citation type="journal article" date="2010" name="Genome Biol.">
        <title>Genome sequence of the necrotrophic plant pathogen Pythium ultimum reveals original pathogenicity mechanisms and effector repertoire.</title>
        <authorList>
            <person name="Levesque C.A."/>
            <person name="Brouwer H."/>
            <person name="Cano L."/>
            <person name="Hamilton J.P."/>
            <person name="Holt C."/>
            <person name="Huitema E."/>
            <person name="Raffaele S."/>
            <person name="Robideau G.P."/>
            <person name="Thines M."/>
            <person name="Win J."/>
            <person name="Zerillo M.M."/>
            <person name="Beakes G.W."/>
            <person name="Boore J.L."/>
            <person name="Busam D."/>
            <person name="Dumas B."/>
            <person name="Ferriera S."/>
            <person name="Fuerstenberg S.I."/>
            <person name="Gachon C.M."/>
            <person name="Gaulin E."/>
            <person name="Govers F."/>
            <person name="Grenville-Briggs L."/>
            <person name="Horner N."/>
            <person name="Hostetler J."/>
            <person name="Jiang R.H."/>
            <person name="Johnson J."/>
            <person name="Krajaejun T."/>
            <person name="Lin H."/>
            <person name="Meijer H.J."/>
            <person name="Moore B."/>
            <person name="Morris P."/>
            <person name="Phuntmart V."/>
            <person name="Puiu D."/>
            <person name="Shetty J."/>
            <person name="Stajich J.E."/>
            <person name="Tripathy S."/>
            <person name="Wawra S."/>
            <person name="van West P."/>
            <person name="Whitty B.R."/>
            <person name="Coutinho P.M."/>
            <person name="Henrissat B."/>
            <person name="Martin F."/>
            <person name="Thomas P.D."/>
            <person name="Tyler B.M."/>
            <person name="De Vries R.P."/>
            <person name="Kamoun S."/>
            <person name="Yandell M."/>
            <person name="Tisserat N."/>
            <person name="Buell C.R."/>
        </authorList>
    </citation>
    <scope>NUCLEOTIDE SEQUENCE</scope>
    <source>
        <strain evidence="2">DAOM:BR144</strain>
    </source>
</reference>
<protein>
    <submittedName>
        <fullName evidence="1">Uncharacterized protein</fullName>
    </submittedName>
</protein>